<dbReference type="Proteomes" id="UP001163846">
    <property type="component" value="Unassembled WGS sequence"/>
</dbReference>
<feature type="compositionally biased region" description="Polar residues" evidence="1">
    <location>
        <begin position="146"/>
        <end position="173"/>
    </location>
</feature>
<feature type="chain" id="PRO_5041265442" evidence="2">
    <location>
        <begin position="20"/>
        <end position="389"/>
    </location>
</feature>
<feature type="region of interest" description="Disordered" evidence="1">
    <location>
        <begin position="26"/>
        <end position="50"/>
    </location>
</feature>
<feature type="compositionally biased region" description="Low complexity" evidence="1">
    <location>
        <begin position="26"/>
        <end position="43"/>
    </location>
</feature>
<feature type="region of interest" description="Disordered" evidence="1">
    <location>
        <begin position="86"/>
        <end position="196"/>
    </location>
</feature>
<accession>A0AA38NZW7</accession>
<evidence type="ECO:0000256" key="1">
    <source>
        <dbReference type="SAM" id="MobiDB-lite"/>
    </source>
</evidence>
<feature type="signal peptide" evidence="2">
    <location>
        <begin position="1"/>
        <end position="19"/>
    </location>
</feature>
<reference evidence="3" key="1">
    <citation type="submission" date="2022-08" db="EMBL/GenBank/DDBJ databases">
        <authorList>
            <consortium name="DOE Joint Genome Institute"/>
            <person name="Min B."/>
            <person name="Riley R."/>
            <person name="Sierra-Patev S."/>
            <person name="Naranjo-Ortiz M."/>
            <person name="Looney B."/>
            <person name="Konkel Z."/>
            <person name="Slot J.C."/>
            <person name="Sakamoto Y."/>
            <person name="Steenwyk J.L."/>
            <person name="Rokas A."/>
            <person name="Carro J."/>
            <person name="Camarero S."/>
            <person name="Ferreira P."/>
            <person name="Molpeceres G."/>
            <person name="Ruiz-Duenas F.J."/>
            <person name="Serrano A."/>
            <person name="Henrissat B."/>
            <person name="Drula E."/>
            <person name="Hughes K.W."/>
            <person name="Mata J.L."/>
            <person name="Ishikawa N.K."/>
            <person name="Vargas-Isla R."/>
            <person name="Ushijima S."/>
            <person name="Smith C.A."/>
            <person name="Ahrendt S."/>
            <person name="Andreopoulos W."/>
            <person name="He G."/>
            <person name="Labutti K."/>
            <person name="Lipzen A."/>
            <person name="Ng V."/>
            <person name="Sandor L."/>
            <person name="Barry K."/>
            <person name="Martinez A.T."/>
            <person name="Xiao Y."/>
            <person name="Gibbons J.G."/>
            <person name="Terashima K."/>
            <person name="Hibbett D.S."/>
            <person name="Grigoriev I.V."/>
        </authorList>
    </citation>
    <scope>NUCLEOTIDE SEQUENCE</scope>
    <source>
        <strain evidence="3">TFB9207</strain>
    </source>
</reference>
<keyword evidence="2" id="KW-0732">Signal</keyword>
<proteinExistence type="predicted"/>
<feature type="compositionally biased region" description="Pro residues" evidence="1">
    <location>
        <begin position="179"/>
        <end position="189"/>
    </location>
</feature>
<comment type="caution">
    <text evidence="3">The sequence shown here is derived from an EMBL/GenBank/DDBJ whole genome shotgun (WGS) entry which is preliminary data.</text>
</comment>
<evidence type="ECO:0000256" key="2">
    <source>
        <dbReference type="SAM" id="SignalP"/>
    </source>
</evidence>
<feature type="compositionally biased region" description="Basic residues" evidence="1">
    <location>
        <begin position="136"/>
        <end position="145"/>
    </location>
</feature>
<dbReference type="EMBL" id="MU806680">
    <property type="protein sequence ID" value="KAJ3833518.1"/>
    <property type="molecule type" value="Genomic_DNA"/>
</dbReference>
<evidence type="ECO:0000313" key="4">
    <source>
        <dbReference type="Proteomes" id="UP001163846"/>
    </source>
</evidence>
<sequence>MHLSTMFVVSAIAASAVCALPLQDVPRSDPSTSSDVVSDQDPPANLDGSSVRVGAETSSLYPRGQCLSQSCCCCCSGDNDDDIQLTGTSRGGSRREGNGRRSGHQRGGGDDSRRSGHQRGEGDGRRSGRQRDDDRRRRRHRHHRPSSNAATYYDTSRSSLPTLSSQGAQGNTNNEGGPRRPPYPNPETPPLSSHESHTLYGTTLLVHPKLARVKLAHMVHFHSFLTPQMSLRDLLNLDLVKVVPHLVHLSVPPSLHLRRMVYVLVPRLLPIISNLLPLHAIMILMGTPTTLALIRSQRPLITVQIIVTTKGTTPALASILTESQILRHHLQLVTHPFEPFRPLHDFCQNRRAILDDQLETHCGEEGLKVFLWLPCIWVVLCRFCCDRFS</sequence>
<evidence type="ECO:0000313" key="3">
    <source>
        <dbReference type="EMBL" id="KAJ3833518.1"/>
    </source>
</evidence>
<organism evidence="3 4">
    <name type="scientific">Lentinula raphanica</name>
    <dbReference type="NCBI Taxonomy" id="153919"/>
    <lineage>
        <taxon>Eukaryota</taxon>
        <taxon>Fungi</taxon>
        <taxon>Dikarya</taxon>
        <taxon>Basidiomycota</taxon>
        <taxon>Agaricomycotina</taxon>
        <taxon>Agaricomycetes</taxon>
        <taxon>Agaricomycetidae</taxon>
        <taxon>Agaricales</taxon>
        <taxon>Marasmiineae</taxon>
        <taxon>Omphalotaceae</taxon>
        <taxon>Lentinula</taxon>
    </lineage>
</organism>
<keyword evidence="4" id="KW-1185">Reference proteome</keyword>
<gene>
    <name evidence="3" type="ORF">F5878DRAFT_403441</name>
</gene>
<name>A0AA38NZW7_9AGAR</name>
<feature type="compositionally biased region" description="Basic and acidic residues" evidence="1">
    <location>
        <begin position="107"/>
        <end position="135"/>
    </location>
</feature>
<protein>
    <submittedName>
        <fullName evidence="3">Uncharacterized protein</fullName>
    </submittedName>
</protein>
<dbReference type="AlphaFoldDB" id="A0AA38NZW7"/>